<dbReference type="PROSITE" id="PS50111">
    <property type="entry name" value="CHEMOTAXIS_TRANSDUC_2"/>
    <property type="match status" value="1"/>
</dbReference>
<organism evidence="6 7">
    <name type="scientific">Sphingomonas aliaeris</name>
    <dbReference type="NCBI Taxonomy" id="2759526"/>
    <lineage>
        <taxon>Bacteria</taxon>
        <taxon>Pseudomonadati</taxon>
        <taxon>Pseudomonadota</taxon>
        <taxon>Alphaproteobacteria</taxon>
        <taxon>Sphingomonadales</taxon>
        <taxon>Sphingomonadaceae</taxon>
        <taxon>Sphingomonas</taxon>
    </lineage>
</organism>
<dbReference type="PANTHER" id="PTHR32089">
    <property type="entry name" value="METHYL-ACCEPTING CHEMOTAXIS PROTEIN MCPB"/>
    <property type="match status" value="1"/>
</dbReference>
<keyword evidence="1 2" id="KW-0807">Transducer</keyword>
<evidence type="ECO:0000313" key="7">
    <source>
        <dbReference type="Proteomes" id="UP000595894"/>
    </source>
</evidence>
<dbReference type="PANTHER" id="PTHR32089:SF112">
    <property type="entry name" value="LYSOZYME-LIKE PROTEIN-RELATED"/>
    <property type="match status" value="1"/>
</dbReference>
<feature type="transmembrane region" description="Helical" evidence="4">
    <location>
        <begin position="53"/>
        <end position="73"/>
    </location>
</feature>
<feature type="transmembrane region" description="Helical" evidence="4">
    <location>
        <begin position="114"/>
        <end position="143"/>
    </location>
</feature>
<dbReference type="Gene3D" id="1.10.287.950">
    <property type="entry name" value="Methyl-accepting chemotaxis protein"/>
    <property type="match status" value="1"/>
</dbReference>
<dbReference type="RefSeq" id="WP_202092645.1">
    <property type="nucleotide sequence ID" value="NZ_CP061035.1"/>
</dbReference>
<protein>
    <submittedName>
        <fullName evidence="6">Chemotaxis protein</fullName>
    </submittedName>
</protein>
<feature type="domain" description="Methyl-accepting transducer" evidence="5">
    <location>
        <begin position="262"/>
        <end position="491"/>
    </location>
</feature>
<feature type="transmembrane region" description="Helical" evidence="4">
    <location>
        <begin position="28"/>
        <end position="46"/>
    </location>
</feature>
<name>A0A974NTR8_9SPHN</name>
<dbReference type="AlphaFoldDB" id="A0A974NTR8"/>
<dbReference type="SMART" id="SM00283">
    <property type="entry name" value="MA"/>
    <property type="match status" value="1"/>
</dbReference>
<feature type="transmembrane region" description="Helical" evidence="4">
    <location>
        <begin position="85"/>
        <end position="102"/>
    </location>
</feature>
<evidence type="ECO:0000256" key="1">
    <source>
        <dbReference type="ARBA" id="ARBA00023224"/>
    </source>
</evidence>
<keyword evidence="3" id="KW-0175">Coiled coil</keyword>
<dbReference type="EMBL" id="CP061035">
    <property type="protein sequence ID" value="QQV76814.1"/>
    <property type="molecule type" value="Genomic_DNA"/>
</dbReference>
<evidence type="ECO:0000256" key="3">
    <source>
        <dbReference type="SAM" id="Coils"/>
    </source>
</evidence>
<dbReference type="Proteomes" id="UP000595894">
    <property type="component" value="Chromosome"/>
</dbReference>
<keyword evidence="4" id="KW-0472">Membrane</keyword>
<dbReference type="Pfam" id="PF00015">
    <property type="entry name" value="MCPsignal"/>
    <property type="match status" value="1"/>
</dbReference>
<sequence>MTLASLDLPFMRMAADDNLPAIERLQMGGVRLLTVLGWISLTLLIVSDTLLRTGSILPILTVGLVAMAGPTFMTFRRRCDQEARIVVGTLAAVMPALLVYVLQGHDWQMDAHMYFFVALASLVVLCDWRAIAVAAGLIALHHLLFDFSAPNWVFRGESNIGRVLFHAAAVILQFAVLSFVTGTLRRLLDAQDTSVAESRRLLKEANDERLRTKEALTLAQLADIERSQERDQRERFERETIDRRRDEIFALASAFETGVATVARAIDDAAAQLEDSAVHLDGLAGSAGIEVEAAVCSATATTTDVRQVADAIRDLSSSISVINRSATEQTELTQAAEGHENQSGTTLVELERHVLQITTFVDEIQAIAAKTNLLALNATIEAARAGDAGRGFAVVAGEVKSLASDASRASHRISGLLAGILGSVERASTHMSEAGQAIRHISKTANGIADAVDDQRSASETVEKSAARALQSADRIEQKMERVAASVLAAASLSAQVRQSATSLSGGVHSLRQSTEQFISSLRSDSRNVHERA</sequence>
<dbReference type="InterPro" id="IPR004089">
    <property type="entry name" value="MCPsignal_dom"/>
</dbReference>
<reference evidence="7" key="1">
    <citation type="submission" date="2020-09" db="EMBL/GenBank/DDBJ databases">
        <title>Sphingomonas sp., a new species isolated from pork steak.</title>
        <authorList>
            <person name="Heidler von Heilborn D."/>
        </authorList>
    </citation>
    <scope>NUCLEOTIDE SEQUENCE [LARGE SCALE GENOMIC DNA]</scope>
</reference>
<keyword evidence="7" id="KW-1185">Reference proteome</keyword>
<proteinExistence type="predicted"/>
<dbReference type="SUPFAM" id="SSF58104">
    <property type="entry name" value="Methyl-accepting chemotaxis protein (MCP) signaling domain"/>
    <property type="match status" value="1"/>
</dbReference>
<gene>
    <name evidence="6" type="ORF">H5J25_15615</name>
</gene>
<dbReference type="KEGG" id="sari:H5J25_15615"/>
<dbReference type="GO" id="GO:0016020">
    <property type="term" value="C:membrane"/>
    <property type="evidence" value="ECO:0007669"/>
    <property type="project" value="InterPro"/>
</dbReference>
<evidence type="ECO:0000259" key="5">
    <source>
        <dbReference type="PROSITE" id="PS50111"/>
    </source>
</evidence>
<evidence type="ECO:0000256" key="2">
    <source>
        <dbReference type="PROSITE-ProRule" id="PRU00284"/>
    </source>
</evidence>
<accession>A0A974NTR8</accession>
<keyword evidence="4" id="KW-0812">Transmembrane</keyword>
<feature type="coiled-coil region" evidence="3">
    <location>
        <begin position="195"/>
        <end position="239"/>
    </location>
</feature>
<keyword evidence="4" id="KW-1133">Transmembrane helix</keyword>
<dbReference type="GO" id="GO:0007165">
    <property type="term" value="P:signal transduction"/>
    <property type="evidence" value="ECO:0007669"/>
    <property type="project" value="UniProtKB-KW"/>
</dbReference>
<evidence type="ECO:0000313" key="6">
    <source>
        <dbReference type="EMBL" id="QQV76814.1"/>
    </source>
</evidence>
<evidence type="ECO:0000256" key="4">
    <source>
        <dbReference type="SAM" id="Phobius"/>
    </source>
</evidence>